<evidence type="ECO:0000313" key="3">
    <source>
        <dbReference type="Proteomes" id="UP001153076"/>
    </source>
</evidence>
<sequence>MCDPTNEYTKLLKQWRERLNLRRTGTLKVGKIVERILEGGDHREEFQRDIGLYIISTCIIESINADSFFTMSSGMETKLHQIFWRTIHRKEMQRPMGPNSNPFGQLMQLNEEIKMKRSSLESMEEERQLTGSNIRTWFIKKRKSIPNLLYRPIALRQPQSNHVHNKFKKAQHADQQMNTPNSSSNGGHSGILIEHAHQKDGRPSKRILKRVCADIITICIIRSINGSCFFITLKSLMDSNKEAKMKRSSIEIIKGVQGNLVQNVEVEENLQYKDPMIQLSRILKTIEQDVYAMLALLMDLLEVQGASACEPTKEYTKHLKQWRIRWNLGRTGTQKVGKMVKKNSRKRRPWRRIPKRLYVAHNFHMHCLEYEWRLFIPNIDVCYLNTTHFTTGTVDKRNKDEKEFHGEYRRGKAINRVDYKTISHESEINLQEKLTHMAPENQEHTKPSVSMNGPLPAPEQPCLECGSGRESLIAGPNDLIEEK</sequence>
<organism evidence="2 3">
    <name type="scientific">Carnegiea gigantea</name>
    <dbReference type="NCBI Taxonomy" id="171969"/>
    <lineage>
        <taxon>Eukaryota</taxon>
        <taxon>Viridiplantae</taxon>
        <taxon>Streptophyta</taxon>
        <taxon>Embryophyta</taxon>
        <taxon>Tracheophyta</taxon>
        <taxon>Spermatophyta</taxon>
        <taxon>Magnoliopsida</taxon>
        <taxon>eudicotyledons</taxon>
        <taxon>Gunneridae</taxon>
        <taxon>Pentapetalae</taxon>
        <taxon>Caryophyllales</taxon>
        <taxon>Cactineae</taxon>
        <taxon>Cactaceae</taxon>
        <taxon>Cactoideae</taxon>
        <taxon>Echinocereeae</taxon>
        <taxon>Carnegiea</taxon>
    </lineage>
</organism>
<comment type="caution">
    <text evidence="2">The sequence shown here is derived from an EMBL/GenBank/DDBJ whole genome shotgun (WGS) entry which is preliminary data.</text>
</comment>
<dbReference type="Proteomes" id="UP001153076">
    <property type="component" value="Unassembled WGS sequence"/>
</dbReference>
<protein>
    <submittedName>
        <fullName evidence="2">Uncharacterized protein</fullName>
    </submittedName>
</protein>
<feature type="region of interest" description="Disordered" evidence="1">
    <location>
        <begin position="170"/>
        <end position="190"/>
    </location>
</feature>
<keyword evidence="3" id="KW-1185">Reference proteome</keyword>
<reference evidence="2" key="1">
    <citation type="submission" date="2022-04" db="EMBL/GenBank/DDBJ databases">
        <title>Carnegiea gigantea Genome sequencing and assembly v2.</title>
        <authorList>
            <person name="Copetti D."/>
            <person name="Sanderson M.J."/>
            <person name="Burquez A."/>
            <person name="Wojciechowski M.F."/>
        </authorList>
    </citation>
    <scope>NUCLEOTIDE SEQUENCE</scope>
    <source>
        <strain evidence="2">SGP5-SGP5p</strain>
        <tissue evidence="2">Aerial part</tissue>
    </source>
</reference>
<dbReference type="AlphaFoldDB" id="A0A9Q1JZU9"/>
<name>A0A9Q1JZU9_9CARY</name>
<evidence type="ECO:0000256" key="1">
    <source>
        <dbReference type="SAM" id="MobiDB-lite"/>
    </source>
</evidence>
<proteinExistence type="predicted"/>
<evidence type="ECO:0000313" key="2">
    <source>
        <dbReference type="EMBL" id="KAJ8433847.1"/>
    </source>
</evidence>
<accession>A0A9Q1JZU9</accession>
<dbReference type="OrthoDB" id="1001981at2759"/>
<dbReference type="EMBL" id="JAKOGI010000515">
    <property type="protein sequence ID" value="KAJ8433847.1"/>
    <property type="molecule type" value="Genomic_DNA"/>
</dbReference>
<feature type="compositionally biased region" description="Polar residues" evidence="1">
    <location>
        <begin position="173"/>
        <end position="186"/>
    </location>
</feature>
<gene>
    <name evidence="2" type="ORF">Cgig2_028164</name>
</gene>
<feature type="region of interest" description="Disordered" evidence="1">
    <location>
        <begin position="440"/>
        <end position="462"/>
    </location>
</feature>